<dbReference type="EMBL" id="JAYMYS010000004">
    <property type="protein sequence ID" value="KAK7396334.1"/>
    <property type="molecule type" value="Genomic_DNA"/>
</dbReference>
<keyword evidence="2" id="KW-1185">Reference proteome</keyword>
<accession>A0AAN9SIV3</accession>
<name>A0AAN9SIV3_PSOTE</name>
<sequence>MFCYVVGYVIYKSRIGIRLCIVLSFQKAQQASREMVLVSLLKNQEGGTMKVYGILAVRSVLIVGFRCIRLSMKQL</sequence>
<protein>
    <submittedName>
        <fullName evidence="1">Uncharacterized protein</fullName>
    </submittedName>
</protein>
<evidence type="ECO:0000313" key="1">
    <source>
        <dbReference type="EMBL" id="KAK7396334.1"/>
    </source>
</evidence>
<gene>
    <name evidence="1" type="ORF">VNO78_17257</name>
</gene>
<proteinExistence type="predicted"/>
<dbReference type="AlphaFoldDB" id="A0AAN9SIV3"/>
<comment type="caution">
    <text evidence="1">The sequence shown here is derived from an EMBL/GenBank/DDBJ whole genome shotgun (WGS) entry which is preliminary data.</text>
</comment>
<reference evidence="1 2" key="1">
    <citation type="submission" date="2024-01" db="EMBL/GenBank/DDBJ databases">
        <title>The genomes of 5 underutilized Papilionoideae crops provide insights into root nodulation and disease resistanc.</title>
        <authorList>
            <person name="Jiang F."/>
        </authorList>
    </citation>
    <scope>NUCLEOTIDE SEQUENCE [LARGE SCALE GENOMIC DNA]</scope>
    <source>
        <strain evidence="1">DUOXIRENSHENG_FW03</strain>
        <tissue evidence="1">Leaves</tissue>
    </source>
</reference>
<evidence type="ECO:0000313" key="2">
    <source>
        <dbReference type="Proteomes" id="UP001386955"/>
    </source>
</evidence>
<dbReference type="Proteomes" id="UP001386955">
    <property type="component" value="Unassembled WGS sequence"/>
</dbReference>
<organism evidence="1 2">
    <name type="scientific">Psophocarpus tetragonolobus</name>
    <name type="common">Winged bean</name>
    <name type="synonym">Dolichos tetragonolobus</name>
    <dbReference type="NCBI Taxonomy" id="3891"/>
    <lineage>
        <taxon>Eukaryota</taxon>
        <taxon>Viridiplantae</taxon>
        <taxon>Streptophyta</taxon>
        <taxon>Embryophyta</taxon>
        <taxon>Tracheophyta</taxon>
        <taxon>Spermatophyta</taxon>
        <taxon>Magnoliopsida</taxon>
        <taxon>eudicotyledons</taxon>
        <taxon>Gunneridae</taxon>
        <taxon>Pentapetalae</taxon>
        <taxon>rosids</taxon>
        <taxon>fabids</taxon>
        <taxon>Fabales</taxon>
        <taxon>Fabaceae</taxon>
        <taxon>Papilionoideae</taxon>
        <taxon>50 kb inversion clade</taxon>
        <taxon>NPAAA clade</taxon>
        <taxon>indigoferoid/millettioid clade</taxon>
        <taxon>Phaseoleae</taxon>
        <taxon>Psophocarpus</taxon>
    </lineage>
</organism>